<dbReference type="InterPro" id="IPR010982">
    <property type="entry name" value="Lambda_DNA-bd_dom_sf"/>
</dbReference>
<dbReference type="PANTHER" id="PTHR34475:SF1">
    <property type="entry name" value="CYTOSKELETON PROTEIN RODZ"/>
    <property type="match status" value="1"/>
</dbReference>
<feature type="domain" description="HTH cro/C1-type" evidence="3">
    <location>
        <begin position="17"/>
        <end position="50"/>
    </location>
</feature>
<evidence type="ECO:0000313" key="4">
    <source>
        <dbReference type="EMBL" id="MDQ9090305.1"/>
    </source>
</evidence>
<protein>
    <submittedName>
        <fullName evidence="4">DUF4115 domain-containing protein</fullName>
    </submittedName>
</protein>
<feature type="region of interest" description="Disordered" evidence="1">
    <location>
        <begin position="169"/>
        <end position="215"/>
    </location>
</feature>
<dbReference type="RefSeq" id="WP_016706369.1">
    <property type="nucleotide sequence ID" value="NZ_JAVIFY010000001.1"/>
</dbReference>
<feature type="transmembrane region" description="Helical" evidence="2">
    <location>
        <begin position="109"/>
        <end position="129"/>
    </location>
</feature>
<dbReference type="PANTHER" id="PTHR34475">
    <property type="match status" value="1"/>
</dbReference>
<evidence type="ECO:0000256" key="2">
    <source>
        <dbReference type="SAM" id="Phobius"/>
    </source>
</evidence>
<dbReference type="InterPro" id="IPR050400">
    <property type="entry name" value="Bact_Cytoskel_RodZ"/>
</dbReference>
<evidence type="ECO:0000313" key="5">
    <source>
        <dbReference type="Proteomes" id="UP001226574"/>
    </source>
</evidence>
<keyword evidence="2" id="KW-0812">Transmembrane</keyword>
<organism evidence="4 5">
    <name type="scientific">Pseudoalteromonas haloplanktis</name>
    <name type="common">Alteromonas haloplanktis</name>
    <dbReference type="NCBI Taxonomy" id="228"/>
    <lineage>
        <taxon>Bacteria</taxon>
        <taxon>Pseudomonadati</taxon>
        <taxon>Pseudomonadota</taxon>
        <taxon>Gammaproteobacteria</taxon>
        <taxon>Alteromonadales</taxon>
        <taxon>Pseudoalteromonadaceae</taxon>
        <taxon>Pseudoalteromonas</taxon>
    </lineage>
</organism>
<evidence type="ECO:0000256" key="1">
    <source>
        <dbReference type="SAM" id="MobiDB-lite"/>
    </source>
</evidence>
<accession>A0ABU1B7J2</accession>
<dbReference type="PROSITE" id="PS50943">
    <property type="entry name" value="HTH_CROC1"/>
    <property type="match status" value="1"/>
</dbReference>
<dbReference type="InterPro" id="IPR001387">
    <property type="entry name" value="Cro/C1-type_HTH"/>
</dbReference>
<dbReference type="Pfam" id="PF13413">
    <property type="entry name" value="HTH_25"/>
    <property type="match status" value="1"/>
</dbReference>
<evidence type="ECO:0000259" key="3">
    <source>
        <dbReference type="PROSITE" id="PS50943"/>
    </source>
</evidence>
<keyword evidence="5" id="KW-1185">Reference proteome</keyword>
<dbReference type="Proteomes" id="UP001226574">
    <property type="component" value="Unassembled WGS sequence"/>
</dbReference>
<dbReference type="InterPro" id="IPR025194">
    <property type="entry name" value="RodZ-like_C"/>
</dbReference>
<sequence>MNDENTESTTLSLGQTLKSSREQANVSLEELAKNLKLSVLQLQRLENDEHHLIGPATFVKGYAKSYCREFNLDTATILALFPEPQETLKKTKMQSFSKRTEKEAHDNRLMLVSYAILAIVIGSSALWWWQNSAPIDKQVITPALNNVPESSADLPQQKPVTAPLAQLEQAGPDEAEDDFSTATDEQLDEQQAIHADTTESEVIASEATSQQPHSDGLGTIVMHFNEESWVEIHDGKGDKVAFGVKKAGYEMTVSGHLPFSVVLGKHQVVDITLDGEKIDISNFPKNRLAKFNLPLAE</sequence>
<keyword evidence="2" id="KW-1133">Transmembrane helix</keyword>
<name>A0ABU1B7J2_PSEHA</name>
<gene>
    <name evidence="4" type="ORF">RC083_01720</name>
</gene>
<dbReference type="SUPFAM" id="SSF47413">
    <property type="entry name" value="lambda repressor-like DNA-binding domains"/>
    <property type="match status" value="1"/>
</dbReference>
<comment type="caution">
    <text evidence="4">The sequence shown here is derived from an EMBL/GenBank/DDBJ whole genome shotgun (WGS) entry which is preliminary data.</text>
</comment>
<dbReference type="CDD" id="cd00093">
    <property type="entry name" value="HTH_XRE"/>
    <property type="match status" value="1"/>
</dbReference>
<dbReference type="Pfam" id="PF13464">
    <property type="entry name" value="RodZ_C"/>
    <property type="match status" value="1"/>
</dbReference>
<keyword evidence="2" id="KW-0472">Membrane</keyword>
<dbReference type="Gene3D" id="1.10.260.40">
    <property type="entry name" value="lambda repressor-like DNA-binding domains"/>
    <property type="match status" value="1"/>
</dbReference>
<proteinExistence type="predicted"/>
<reference evidence="4 5" key="1">
    <citation type="submission" date="2023-08" db="EMBL/GenBank/DDBJ databases">
        <title>Pseudoalteromonas haloplanktis LL1 genome.</title>
        <authorList>
            <person name="Wu S."/>
        </authorList>
    </citation>
    <scope>NUCLEOTIDE SEQUENCE [LARGE SCALE GENOMIC DNA]</scope>
    <source>
        <strain evidence="4 5">LL1</strain>
    </source>
</reference>
<dbReference type="EMBL" id="JAVIFY010000001">
    <property type="protein sequence ID" value="MDQ9090305.1"/>
    <property type="molecule type" value="Genomic_DNA"/>
</dbReference>